<comment type="caution">
    <text evidence="2">The sequence shown here is derived from an EMBL/GenBank/DDBJ whole genome shotgun (WGS) entry which is preliminary data.</text>
</comment>
<organism evidence="2">
    <name type="scientific">Sesamum radiatum</name>
    <name type="common">Black benniseed</name>
    <dbReference type="NCBI Taxonomy" id="300843"/>
    <lineage>
        <taxon>Eukaryota</taxon>
        <taxon>Viridiplantae</taxon>
        <taxon>Streptophyta</taxon>
        <taxon>Embryophyta</taxon>
        <taxon>Tracheophyta</taxon>
        <taxon>Spermatophyta</taxon>
        <taxon>Magnoliopsida</taxon>
        <taxon>eudicotyledons</taxon>
        <taxon>Gunneridae</taxon>
        <taxon>Pentapetalae</taxon>
        <taxon>asterids</taxon>
        <taxon>lamiids</taxon>
        <taxon>Lamiales</taxon>
        <taxon>Pedaliaceae</taxon>
        <taxon>Sesamum</taxon>
    </lineage>
</organism>
<dbReference type="PANTHER" id="PTHR10775">
    <property type="entry name" value="OS08G0208400 PROTEIN"/>
    <property type="match status" value="1"/>
</dbReference>
<dbReference type="AlphaFoldDB" id="A0AAW2NCW0"/>
<reference evidence="2" key="2">
    <citation type="journal article" date="2024" name="Plant">
        <title>Genomic evolution and insights into agronomic trait innovations of Sesamum species.</title>
        <authorList>
            <person name="Miao H."/>
            <person name="Wang L."/>
            <person name="Qu L."/>
            <person name="Liu H."/>
            <person name="Sun Y."/>
            <person name="Le M."/>
            <person name="Wang Q."/>
            <person name="Wei S."/>
            <person name="Zheng Y."/>
            <person name="Lin W."/>
            <person name="Duan Y."/>
            <person name="Cao H."/>
            <person name="Xiong S."/>
            <person name="Wang X."/>
            <person name="Wei L."/>
            <person name="Li C."/>
            <person name="Ma Q."/>
            <person name="Ju M."/>
            <person name="Zhao R."/>
            <person name="Li G."/>
            <person name="Mu C."/>
            <person name="Tian Q."/>
            <person name="Mei H."/>
            <person name="Zhang T."/>
            <person name="Gao T."/>
            <person name="Zhang H."/>
        </authorList>
    </citation>
    <scope>NUCLEOTIDE SEQUENCE</scope>
    <source>
        <strain evidence="2">G02</strain>
    </source>
</reference>
<proteinExistence type="predicted"/>
<dbReference type="InterPro" id="IPR004242">
    <property type="entry name" value="Transposase_21"/>
</dbReference>
<sequence length="292" mass="33899">MVRDLALWMPVLVHIITATVARTIMMSQGPFSSIVNVADQLLWDDYTQSQLGVVTELVDIKSDGHISERIYDRISQWANRILPSNHTLRGDYYSTKKLVKDLGLPIEKIHACKNGCMFYWKDDVDLEYYKFCGDAKYKPSRGPDPHWKKSPYVVLRYLSLTPRLQRLYSLRATVKHITWHATHQTWEGMIVIHPMPRRESILIGCILILQTSHVMLGWAFEQMMVIPGPSNPKRLIDVYLEPLIEELLQLWHLGVRTYDHATDRAFMMRAALMWTMNDLPMEWHLGGVPQGL</sequence>
<keyword evidence="1" id="KW-0732">Signal</keyword>
<feature type="signal peptide" evidence="1">
    <location>
        <begin position="1"/>
        <end position="21"/>
    </location>
</feature>
<dbReference type="PANTHER" id="PTHR10775:SF185">
    <property type="entry name" value="OS08G0208400 PROTEIN"/>
    <property type="match status" value="1"/>
</dbReference>
<evidence type="ECO:0000313" key="2">
    <source>
        <dbReference type="EMBL" id="KAL0340236.1"/>
    </source>
</evidence>
<name>A0AAW2NCW0_SESRA</name>
<feature type="chain" id="PRO_5043531245" evidence="1">
    <location>
        <begin position="22"/>
        <end position="292"/>
    </location>
</feature>
<protein>
    <submittedName>
        <fullName evidence="2">Uncharacterized protein</fullName>
    </submittedName>
</protein>
<dbReference type="EMBL" id="JACGWJ010000020">
    <property type="protein sequence ID" value="KAL0340236.1"/>
    <property type="molecule type" value="Genomic_DNA"/>
</dbReference>
<reference evidence="2" key="1">
    <citation type="submission" date="2020-06" db="EMBL/GenBank/DDBJ databases">
        <authorList>
            <person name="Li T."/>
            <person name="Hu X."/>
            <person name="Zhang T."/>
            <person name="Song X."/>
            <person name="Zhang H."/>
            <person name="Dai N."/>
            <person name="Sheng W."/>
            <person name="Hou X."/>
            <person name="Wei L."/>
        </authorList>
    </citation>
    <scope>NUCLEOTIDE SEQUENCE</scope>
    <source>
        <strain evidence="2">G02</strain>
        <tissue evidence="2">Leaf</tissue>
    </source>
</reference>
<gene>
    <name evidence="2" type="ORF">Sradi_4540400</name>
</gene>
<dbReference type="Pfam" id="PF02992">
    <property type="entry name" value="Transposase_21"/>
    <property type="match status" value="1"/>
</dbReference>
<evidence type="ECO:0000256" key="1">
    <source>
        <dbReference type="SAM" id="SignalP"/>
    </source>
</evidence>
<accession>A0AAW2NCW0</accession>